<evidence type="ECO:0008006" key="4">
    <source>
        <dbReference type="Google" id="ProtNLM"/>
    </source>
</evidence>
<gene>
    <name evidence="2" type="ORF">OH818_15810</name>
</gene>
<dbReference type="RefSeq" id="WP_268879526.1">
    <property type="nucleotide sequence ID" value="NZ_CP114029.1"/>
</dbReference>
<feature type="region of interest" description="Disordered" evidence="1">
    <location>
        <begin position="67"/>
        <end position="86"/>
    </location>
</feature>
<keyword evidence="3" id="KW-1185">Reference proteome</keyword>
<name>A0ABY7BUS9_9HYPH</name>
<sequence length="86" mass="8575">MIASKPGYQTETVQVSTEVSGGGAAGMAGNILLGGVVGIGVDAVTGAALDHTPNPVNIVLEPDGVPQITVETGKPEDKPRRSPPVS</sequence>
<organism evidence="2 3">
    <name type="scientific">Jiella pelagia</name>
    <dbReference type="NCBI Taxonomy" id="2986949"/>
    <lineage>
        <taxon>Bacteria</taxon>
        <taxon>Pseudomonadati</taxon>
        <taxon>Pseudomonadota</taxon>
        <taxon>Alphaproteobacteria</taxon>
        <taxon>Hyphomicrobiales</taxon>
        <taxon>Aurantimonadaceae</taxon>
        <taxon>Jiella</taxon>
    </lineage>
</organism>
<reference evidence="2" key="1">
    <citation type="submission" date="2022-12" db="EMBL/GenBank/DDBJ databases">
        <title>Jiella pelagia sp. nov., isolated from phosphonate enriched culture of Northwest Pacific surface seawater.</title>
        <authorList>
            <person name="Shin D.Y."/>
            <person name="Hwang C.Y."/>
        </authorList>
    </citation>
    <scope>NUCLEOTIDE SEQUENCE</scope>
    <source>
        <strain evidence="2">HL-NP1</strain>
    </source>
</reference>
<evidence type="ECO:0000256" key="1">
    <source>
        <dbReference type="SAM" id="MobiDB-lite"/>
    </source>
</evidence>
<proteinExistence type="predicted"/>
<protein>
    <recommendedName>
        <fullName evidence="4">PEGA domain-containing protein</fullName>
    </recommendedName>
</protein>
<accession>A0ABY7BUS9</accession>
<dbReference type="Proteomes" id="UP001164020">
    <property type="component" value="Chromosome"/>
</dbReference>
<dbReference type="EMBL" id="CP114029">
    <property type="protein sequence ID" value="WAP67077.1"/>
    <property type="molecule type" value="Genomic_DNA"/>
</dbReference>
<evidence type="ECO:0000313" key="3">
    <source>
        <dbReference type="Proteomes" id="UP001164020"/>
    </source>
</evidence>
<evidence type="ECO:0000313" key="2">
    <source>
        <dbReference type="EMBL" id="WAP67077.1"/>
    </source>
</evidence>